<sequence length="109" mass="12647">MDYLLLLLSIALIGVAGFLFWQVREQRHTLQVLMEATDQNEPPSNPEMVLTLRVVDPISVAKRESRSARVVADRLPVMVTKMVYQEVMKELDEELRARDIDVEMSIEYR</sequence>
<dbReference type="Proteomes" id="UP000231409">
    <property type="component" value="Unassembled WGS sequence"/>
</dbReference>
<evidence type="ECO:0000313" key="2">
    <source>
        <dbReference type="Proteomes" id="UP000231409"/>
    </source>
</evidence>
<name>A0A2G1UR08_9GAMM</name>
<accession>A0A2G1UR08</accession>
<organism evidence="1 2">
    <name type="scientific">Marinobacter profundi</name>
    <dbReference type="NCBI Taxonomy" id="2666256"/>
    <lineage>
        <taxon>Bacteria</taxon>
        <taxon>Pseudomonadati</taxon>
        <taxon>Pseudomonadota</taxon>
        <taxon>Gammaproteobacteria</taxon>
        <taxon>Pseudomonadales</taxon>
        <taxon>Marinobacteraceae</taxon>
        <taxon>Marinobacter</taxon>
    </lineage>
</organism>
<evidence type="ECO:0000313" key="1">
    <source>
        <dbReference type="EMBL" id="PHQ16944.1"/>
    </source>
</evidence>
<reference evidence="1 2" key="1">
    <citation type="submission" date="2017-09" db="EMBL/GenBank/DDBJ databases">
        <title>The draft genome sequences of Marinobacter sp. PWS21.</title>
        <authorList>
            <person name="Cao J."/>
        </authorList>
    </citation>
    <scope>NUCLEOTIDE SEQUENCE [LARGE SCALE GENOMIC DNA]</scope>
    <source>
        <strain evidence="1 2">PWS21</strain>
    </source>
</reference>
<keyword evidence="2" id="KW-1185">Reference proteome</keyword>
<protein>
    <submittedName>
        <fullName evidence="1">Uncharacterized protein</fullName>
    </submittedName>
</protein>
<dbReference type="RefSeq" id="WP_099613195.1">
    <property type="nucleotide sequence ID" value="NZ_KZ319367.1"/>
</dbReference>
<dbReference type="AlphaFoldDB" id="A0A2G1UR08"/>
<dbReference type="EMBL" id="NTFH01000003">
    <property type="protein sequence ID" value="PHQ16944.1"/>
    <property type="molecule type" value="Genomic_DNA"/>
</dbReference>
<gene>
    <name evidence="1" type="ORF">CLH61_02980</name>
</gene>
<comment type="caution">
    <text evidence="1">The sequence shown here is derived from an EMBL/GenBank/DDBJ whole genome shotgun (WGS) entry which is preliminary data.</text>
</comment>
<proteinExistence type="predicted"/>